<dbReference type="AlphaFoldDB" id="X1H0W6"/>
<organism evidence="1">
    <name type="scientific">marine sediment metagenome</name>
    <dbReference type="NCBI Taxonomy" id="412755"/>
    <lineage>
        <taxon>unclassified sequences</taxon>
        <taxon>metagenomes</taxon>
        <taxon>ecological metagenomes</taxon>
    </lineage>
</organism>
<gene>
    <name evidence="1" type="ORF">S03H2_27643</name>
</gene>
<comment type="caution">
    <text evidence="1">The sequence shown here is derived from an EMBL/GenBank/DDBJ whole genome shotgun (WGS) entry which is preliminary data.</text>
</comment>
<proteinExistence type="predicted"/>
<protein>
    <submittedName>
        <fullName evidence="1">Uncharacterized protein</fullName>
    </submittedName>
</protein>
<accession>X1H0W6</accession>
<name>X1H0W6_9ZZZZ</name>
<sequence length="43" mass="4921">LFNRITYTTSGYHRLTSIAIDNLDDLLLLGDNWNTILLVKISI</sequence>
<dbReference type="EMBL" id="BARU01016635">
    <property type="protein sequence ID" value="GAH50755.1"/>
    <property type="molecule type" value="Genomic_DNA"/>
</dbReference>
<reference evidence="1" key="1">
    <citation type="journal article" date="2014" name="Front. Microbiol.">
        <title>High frequency of phylogenetically diverse reductive dehalogenase-homologous genes in deep subseafloor sedimentary metagenomes.</title>
        <authorList>
            <person name="Kawai M."/>
            <person name="Futagami T."/>
            <person name="Toyoda A."/>
            <person name="Takaki Y."/>
            <person name="Nishi S."/>
            <person name="Hori S."/>
            <person name="Arai W."/>
            <person name="Tsubouchi T."/>
            <person name="Morono Y."/>
            <person name="Uchiyama I."/>
            <person name="Ito T."/>
            <person name="Fujiyama A."/>
            <person name="Inagaki F."/>
            <person name="Takami H."/>
        </authorList>
    </citation>
    <scope>NUCLEOTIDE SEQUENCE</scope>
    <source>
        <strain evidence="1">Expedition CK06-06</strain>
    </source>
</reference>
<feature type="non-terminal residue" evidence="1">
    <location>
        <position position="1"/>
    </location>
</feature>
<evidence type="ECO:0000313" key="1">
    <source>
        <dbReference type="EMBL" id="GAH50755.1"/>
    </source>
</evidence>